<dbReference type="NCBIfam" id="TIGR01198">
    <property type="entry name" value="pgl"/>
    <property type="match status" value="1"/>
</dbReference>
<dbReference type="PANTHER" id="PTHR14398">
    <property type="entry name" value="RNA RECOGNITION RRM/RNP DOMAIN"/>
    <property type="match status" value="1"/>
</dbReference>
<feature type="region of interest" description="Disordered" evidence="8">
    <location>
        <begin position="486"/>
        <end position="594"/>
    </location>
</feature>
<organism evidence="11 12">
    <name type="scientific">Antrodiella citrinella</name>
    <dbReference type="NCBI Taxonomy" id="2447956"/>
    <lineage>
        <taxon>Eukaryota</taxon>
        <taxon>Fungi</taxon>
        <taxon>Dikarya</taxon>
        <taxon>Basidiomycota</taxon>
        <taxon>Agaricomycotina</taxon>
        <taxon>Agaricomycetes</taxon>
        <taxon>Polyporales</taxon>
        <taxon>Steccherinaceae</taxon>
        <taxon>Antrodiella</taxon>
    </lineage>
</organism>
<feature type="domain" description="C3H1-type" evidence="10">
    <location>
        <begin position="397"/>
        <end position="425"/>
    </location>
</feature>
<dbReference type="GO" id="GO:0006098">
    <property type="term" value="P:pentose-phosphate shunt"/>
    <property type="evidence" value="ECO:0007669"/>
    <property type="project" value="InterPro"/>
</dbReference>
<dbReference type="InterPro" id="IPR045137">
    <property type="entry name" value="RBM26/27"/>
</dbReference>
<evidence type="ECO:0000259" key="9">
    <source>
        <dbReference type="PROSITE" id="PS50102"/>
    </source>
</evidence>
<dbReference type="InterPro" id="IPR012677">
    <property type="entry name" value="Nucleotide-bd_a/b_plait_sf"/>
</dbReference>
<dbReference type="GO" id="GO:0005634">
    <property type="term" value="C:nucleus"/>
    <property type="evidence" value="ECO:0007669"/>
    <property type="project" value="TreeGrafter"/>
</dbReference>
<feature type="compositionally biased region" description="Gly residues" evidence="8">
    <location>
        <begin position="555"/>
        <end position="573"/>
    </location>
</feature>
<feature type="region of interest" description="Disordered" evidence="8">
    <location>
        <begin position="281"/>
        <end position="375"/>
    </location>
</feature>
<dbReference type="InterPro" id="IPR005900">
    <property type="entry name" value="6-phosphogluconolactonase_DevB"/>
</dbReference>
<keyword evidence="1 7" id="KW-0479">Metal-binding</keyword>
<protein>
    <recommendedName>
        <fullName evidence="13">C3H1-type domain-containing protein</fullName>
    </recommendedName>
</protein>
<name>A0A4S4MBA6_9APHY</name>
<dbReference type="OrthoDB" id="443401at2759"/>
<feature type="compositionally biased region" description="Low complexity" evidence="8">
    <location>
        <begin position="696"/>
        <end position="706"/>
    </location>
</feature>
<keyword evidence="3 7" id="KW-0862">Zinc</keyword>
<feature type="compositionally biased region" description="Acidic residues" evidence="8">
    <location>
        <begin position="1032"/>
        <end position="1041"/>
    </location>
</feature>
<proteinExistence type="predicted"/>
<feature type="zinc finger region" description="C3H1-type" evidence="7">
    <location>
        <begin position="397"/>
        <end position="425"/>
    </location>
</feature>
<dbReference type="EMBL" id="SGPM01000500">
    <property type="protein sequence ID" value="THH20260.1"/>
    <property type="molecule type" value="Genomic_DNA"/>
</dbReference>
<feature type="region of interest" description="Disordered" evidence="8">
    <location>
        <begin position="970"/>
        <end position="1041"/>
    </location>
</feature>
<evidence type="ECO:0000256" key="7">
    <source>
        <dbReference type="PROSITE-ProRule" id="PRU00723"/>
    </source>
</evidence>
<feature type="compositionally biased region" description="Low complexity" evidence="8">
    <location>
        <begin position="772"/>
        <end position="787"/>
    </location>
</feature>
<feature type="domain" description="RRM" evidence="9">
    <location>
        <begin position="597"/>
        <end position="669"/>
    </location>
</feature>
<feature type="compositionally biased region" description="Polar residues" evidence="8">
    <location>
        <begin position="501"/>
        <end position="510"/>
    </location>
</feature>
<evidence type="ECO:0000256" key="3">
    <source>
        <dbReference type="ARBA" id="ARBA00022833"/>
    </source>
</evidence>
<dbReference type="PROSITE" id="PS50103">
    <property type="entry name" value="ZF_C3H1"/>
    <property type="match status" value="1"/>
</dbReference>
<keyword evidence="12" id="KW-1185">Reference proteome</keyword>
<evidence type="ECO:0000313" key="11">
    <source>
        <dbReference type="EMBL" id="THH20260.1"/>
    </source>
</evidence>
<dbReference type="PROSITE" id="PS50102">
    <property type="entry name" value="RRM"/>
    <property type="match status" value="1"/>
</dbReference>
<sequence length="1041" mass="111951">MPHTASAPILCSFSDPKELVESLAQYIIKAQKDSIEKKGKFTLAISGGSLAQQLNGLIGQPGIKWDKCPIPTHNIHTIDYALADDPEELADAYEKELIREFANKDSARFPVFDLILLGVGPDGHTGSLFPGHELLSEEDRWVAEIVDSPKPPPQRITFTYPVLNHAARVAFVVSGAAKADTLREVLDNPEQGLPASRVRPISPGQVYWFVDEAAASKTQCDAEPGALADYILALLKHAAPEPELRKELVSQLEEFLEKECTPFIDTLFNVLRSKSYMPYAPPSPPSNTAASSSSHPIDGGIPIPLDGLLNPSNSSSGHTRKRSFDQDDDLRPTKTSRLNADGQFSRYGRPESGRGTWQPRGGERGGRMNIPGRADFMDGGMNGAVEGMNGRGAYRQPERRGICRDYHNNGYCARGAFCKYSHGDDAVIPAQLFPMNGAMPTGPLPFVPMMPNGAMPQFAMGAASTAPYDPRERMDMRPMQGNRMNGGPSRPGMGIGPAGPQQGSHIQDLTPQIPPDERMQQEEPGAEGYSRSMNGAQAMGSGDMEIGEIPMSSDRGGGFRGGRGGGSGGGSGPRGYASRGTFGPEVQSFRPERRNDKTLVVEKIPEDKLSLGSVNEWFSKFGTVTNVAVDTGNAKALVSFSNHEEALKAWKSEDAVFGNRFVKVFWHRPMEGHGQKGARLLAASASVVANITGKESSPSPAAGAPSEQAVPAAPQLKKTPSAASTALAAKQQLLEQQIAEQKSLMSNLVNATAEEKKEIMARLRKLNEEMKAPSSSTNSTPAPSKTSRGSTPKAEDKEQKERERLDKELEMRHTASAAEGTAESEESTEDLKAKLAKLKAEAASLGLDTALESQYTPSSTYRPYRGRGRGGRSSFYSRGAMRGGPPRASMKLDNRPKKLLVKGASTDQVQAVRDWYETTQQVDTVETTDSGGILVAFKSRAAAEQGLAKGSHITTVGNVNITWYTGHARPNGVSTPTTSSAPTPATVPKLSPPPFSAAPVPEEKVSVPLGLGEEDHDETMHHEEEPVTAAWDDAEDGFGMM</sequence>
<dbReference type="GO" id="GO:0005975">
    <property type="term" value="P:carbohydrate metabolic process"/>
    <property type="evidence" value="ECO:0007669"/>
    <property type="project" value="InterPro"/>
</dbReference>
<dbReference type="SMART" id="SM00360">
    <property type="entry name" value="RRM"/>
    <property type="match status" value="1"/>
</dbReference>
<reference evidence="11 12" key="1">
    <citation type="submission" date="2019-02" db="EMBL/GenBank/DDBJ databases">
        <title>Genome sequencing of the rare red list fungi Antrodiella citrinella (Flaviporus citrinellus).</title>
        <authorList>
            <person name="Buettner E."/>
            <person name="Kellner H."/>
        </authorList>
    </citation>
    <scope>NUCLEOTIDE SEQUENCE [LARGE SCALE GENOMIC DNA]</scope>
    <source>
        <strain evidence="11 12">DSM 108506</strain>
    </source>
</reference>
<dbReference type="InterPro" id="IPR035979">
    <property type="entry name" value="RBD_domain_sf"/>
</dbReference>
<dbReference type="InterPro" id="IPR006148">
    <property type="entry name" value="Glc/Gal-6P_isomerase"/>
</dbReference>
<dbReference type="InterPro" id="IPR037171">
    <property type="entry name" value="NagB/RpiA_transferase-like"/>
</dbReference>
<dbReference type="InterPro" id="IPR036855">
    <property type="entry name" value="Znf_CCCH_sf"/>
</dbReference>
<dbReference type="Gene3D" id="3.40.50.1360">
    <property type="match status" value="2"/>
</dbReference>
<dbReference type="CDD" id="cd12257">
    <property type="entry name" value="RRM1_RBM26_like"/>
    <property type="match status" value="1"/>
</dbReference>
<dbReference type="InterPro" id="IPR002483">
    <property type="entry name" value="PWI_dom"/>
</dbReference>
<feature type="compositionally biased region" description="Low complexity" evidence="8">
    <location>
        <begin position="286"/>
        <end position="296"/>
    </location>
</feature>
<keyword evidence="2 7" id="KW-0863">Zinc-finger</keyword>
<dbReference type="InterPro" id="IPR000504">
    <property type="entry name" value="RRM_dom"/>
</dbReference>
<feature type="compositionally biased region" description="Basic and acidic residues" evidence="8">
    <location>
        <begin position="793"/>
        <end position="813"/>
    </location>
</feature>
<dbReference type="Pfam" id="PF00642">
    <property type="entry name" value="zf-CCCH"/>
    <property type="match status" value="1"/>
</dbReference>
<dbReference type="SUPFAM" id="SSF54928">
    <property type="entry name" value="RNA-binding domain, RBD"/>
    <property type="match status" value="1"/>
</dbReference>
<gene>
    <name evidence="11" type="ORF">EUX98_g8617</name>
</gene>
<dbReference type="Proteomes" id="UP000308730">
    <property type="component" value="Unassembled WGS sequence"/>
</dbReference>
<evidence type="ECO:0000256" key="2">
    <source>
        <dbReference type="ARBA" id="ARBA00022771"/>
    </source>
</evidence>
<dbReference type="CDD" id="cd01400">
    <property type="entry name" value="6PGL"/>
    <property type="match status" value="1"/>
</dbReference>
<comment type="caution">
    <text evidence="11">The sequence shown here is derived from an EMBL/GenBank/DDBJ whole genome shotgun (WGS) entry which is preliminary data.</text>
</comment>
<dbReference type="GO" id="GO:0017057">
    <property type="term" value="F:6-phosphogluconolactonase activity"/>
    <property type="evidence" value="ECO:0007669"/>
    <property type="project" value="InterPro"/>
</dbReference>
<dbReference type="GO" id="GO:0003723">
    <property type="term" value="F:RNA binding"/>
    <property type="evidence" value="ECO:0007669"/>
    <property type="project" value="UniProtKB-UniRule"/>
</dbReference>
<dbReference type="SMART" id="SM00356">
    <property type="entry name" value="ZnF_C3H1"/>
    <property type="match status" value="1"/>
</dbReference>
<evidence type="ECO:0000256" key="4">
    <source>
        <dbReference type="ARBA" id="ARBA00022884"/>
    </source>
</evidence>
<dbReference type="Gene3D" id="3.30.70.330">
    <property type="match status" value="1"/>
</dbReference>
<dbReference type="PANTHER" id="PTHR14398:SF0">
    <property type="entry name" value="ZINC FINGER PROTEIN SWM"/>
    <property type="match status" value="1"/>
</dbReference>
<dbReference type="GO" id="GO:0008270">
    <property type="term" value="F:zinc ion binding"/>
    <property type="evidence" value="ECO:0007669"/>
    <property type="project" value="UniProtKB-KW"/>
</dbReference>
<dbReference type="Pfam" id="PF01182">
    <property type="entry name" value="Glucosamine_iso"/>
    <property type="match status" value="1"/>
</dbReference>
<keyword evidence="4 6" id="KW-0694">RNA-binding</keyword>
<comment type="function">
    <text evidence="5">May be involved in the turnover of nuclear polyadenylated (pA+) RNA.</text>
</comment>
<feature type="compositionally biased region" description="Basic and acidic residues" evidence="8">
    <location>
        <begin position="322"/>
        <end position="332"/>
    </location>
</feature>
<evidence type="ECO:0000259" key="10">
    <source>
        <dbReference type="PROSITE" id="PS50103"/>
    </source>
</evidence>
<evidence type="ECO:0008006" key="13">
    <source>
        <dbReference type="Google" id="ProtNLM"/>
    </source>
</evidence>
<feature type="compositionally biased region" description="Low complexity" evidence="8">
    <location>
        <begin position="973"/>
        <end position="988"/>
    </location>
</feature>
<evidence type="ECO:0000256" key="1">
    <source>
        <dbReference type="ARBA" id="ARBA00022723"/>
    </source>
</evidence>
<evidence type="ECO:0000256" key="8">
    <source>
        <dbReference type="SAM" id="MobiDB-lite"/>
    </source>
</evidence>
<evidence type="ECO:0000256" key="5">
    <source>
        <dbReference type="ARBA" id="ARBA00043866"/>
    </source>
</evidence>
<dbReference type="SUPFAM" id="SSF100950">
    <property type="entry name" value="NagB/RpiA/CoA transferase-like"/>
    <property type="match status" value="1"/>
</dbReference>
<dbReference type="InterPro" id="IPR000571">
    <property type="entry name" value="Znf_CCCH"/>
</dbReference>
<evidence type="ECO:0000313" key="12">
    <source>
        <dbReference type="Proteomes" id="UP000308730"/>
    </source>
</evidence>
<feature type="region of interest" description="Disordered" evidence="8">
    <location>
        <begin position="692"/>
        <end position="723"/>
    </location>
</feature>
<feature type="region of interest" description="Disordered" evidence="8">
    <location>
        <begin position="858"/>
        <end position="892"/>
    </location>
</feature>
<accession>A0A4S4MBA6</accession>
<dbReference type="SUPFAM" id="SSF90229">
    <property type="entry name" value="CCCH zinc finger"/>
    <property type="match status" value="1"/>
</dbReference>
<dbReference type="Pfam" id="PF01480">
    <property type="entry name" value="PWI"/>
    <property type="match status" value="1"/>
</dbReference>
<feature type="region of interest" description="Disordered" evidence="8">
    <location>
        <begin position="769"/>
        <end position="830"/>
    </location>
</feature>
<evidence type="ECO:0000256" key="6">
    <source>
        <dbReference type="PROSITE-ProRule" id="PRU00176"/>
    </source>
</evidence>
<dbReference type="AlphaFoldDB" id="A0A4S4MBA6"/>